<comment type="subcellular location">
    <subcellularLocation>
        <location evidence="1">Endosome</location>
    </subcellularLocation>
</comment>
<dbReference type="InterPro" id="IPR037202">
    <property type="entry name" value="ESCRT_assembly_dom"/>
</dbReference>
<evidence type="ECO:0000259" key="9">
    <source>
        <dbReference type="PROSITE" id="PS51322"/>
    </source>
</evidence>
<dbReference type="Gene3D" id="6.10.140.820">
    <property type="match status" value="1"/>
</dbReference>
<dbReference type="Gene3D" id="3.10.110.10">
    <property type="entry name" value="Ubiquitin Conjugating Enzyme"/>
    <property type="match status" value="1"/>
</dbReference>
<dbReference type="SUPFAM" id="SSF54495">
    <property type="entry name" value="UBC-like"/>
    <property type="match status" value="1"/>
</dbReference>
<dbReference type="Pfam" id="PF09454">
    <property type="entry name" value="Vps23_core"/>
    <property type="match status" value="1"/>
</dbReference>
<keyword evidence="3 7" id="KW-0813">Transport</keyword>
<dbReference type="GO" id="GO:0015031">
    <property type="term" value="P:protein transport"/>
    <property type="evidence" value="ECO:0007669"/>
    <property type="project" value="UniProtKB-UniRule"/>
</dbReference>
<dbReference type="GO" id="GO:0005768">
    <property type="term" value="C:endosome"/>
    <property type="evidence" value="ECO:0007669"/>
    <property type="project" value="UniProtKB-SubCell"/>
</dbReference>
<evidence type="ECO:0008006" key="12">
    <source>
        <dbReference type="Google" id="ProtNLM"/>
    </source>
</evidence>
<keyword evidence="4" id="KW-0967">Endosome</keyword>
<feature type="domain" description="UEV" evidence="9">
    <location>
        <begin position="15"/>
        <end position="157"/>
    </location>
</feature>
<reference evidence="10 11" key="1">
    <citation type="submission" date="2024-11" db="EMBL/GenBank/DDBJ databases">
        <title>A near-complete genome assembly of Cinchona calisaya.</title>
        <authorList>
            <person name="Lian D.C."/>
            <person name="Zhao X.W."/>
            <person name="Wei L."/>
        </authorList>
    </citation>
    <scope>NUCLEOTIDE SEQUENCE [LARGE SCALE GENOMIC DNA]</scope>
    <source>
        <tissue evidence="10">Nenye</tissue>
    </source>
</reference>
<dbReference type="InterPro" id="IPR008883">
    <property type="entry name" value="UEV_N"/>
</dbReference>
<evidence type="ECO:0000313" key="10">
    <source>
        <dbReference type="EMBL" id="KAL3531286.1"/>
    </source>
</evidence>
<evidence type="ECO:0000256" key="7">
    <source>
        <dbReference type="PROSITE-ProRule" id="PRU00644"/>
    </source>
</evidence>
<dbReference type="InterPro" id="IPR017916">
    <property type="entry name" value="SB_dom"/>
</dbReference>
<evidence type="ECO:0000256" key="1">
    <source>
        <dbReference type="ARBA" id="ARBA00004177"/>
    </source>
</evidence>
<accession>A0ABD3AJE1</accession>
<sequence>MATISSRQFIEAALSCTSSSFALSYADPNQKWIIQQHLISLLQDFPSLVPGMDTFTHNDGTTVNLLKANGEIHVSPSTPPILLTIWIHENYPTMAPIVFVASSNQSFPVYNDHPFVDSSGATTSSYLANWTPGCNLSELARNLVKLLSHHHPFYYSPCPWITHLSFISKREAMDRLACILHYDMMELRSKTAEEIEQLTALQDKLRERADIVTGLVIGLENEHKDLKGIEKKLTDEADVLLNWLKVYNRNPAISMVGDDHIDDAFEAVDENSRMVLECLAADKALEDLMYALDKAVEQGIFSFDAYVKQVRSLARTQFWYRAQRIKFERLRN</sequence>
<comment type="similarity">
    <text evidence="2">Belongs to the ubiquitin-conjugating enzyme family. UEV subfamily.</text>
</comment>
<feature type="domain" description="SB" evidence="8">
    <location>
        <begin position="269"/>
        <end position="332"/>
    </location>
</feature>
<evidence type="ECO:0000256" key="2">
    <source>
        <dbReference type="ARBA" id="ARBA00009594"/>
    </source>
</evidence>
<evidence type="ECO:0000256" key="6">
    <source>
        <dbReference type="ARBA" id="ARBA00023054"/>
    </source>
</evidence>
<protein>
    <recommendedName>
        <fullName evidence="12">Protein ELC-like</fullName>
    </recommendedName>
</protein>
<dbReference type="Proteomes" id="UP001630127">
    <property type="component" value="Unassembled WGS sequence"/>
</dbReference>
<dbReference type="PROSITE" id="PS51312">
    <property type="entry name" value="SB"/>
    <property type="match status" value="1"/>
</dbReference>
<proteinExistence type="inferred from homology"/>
<evidence type="ECO:0000256" key="4">
    <source>
        <dbReference type="ARBA" id="ARBA00022753"/>
    </source>
</evidence>
<evidence type="ECO:0000259" key="8">
    <source>
        <dbReference type="PROSITE" id="PS51312"/>
    </source>
</evidence>
<name>A0ABD3AJE1_9GENT</name>
<organism evidence="10 11">
    <name type="scientific">Cinchona calisaya</name>
    <dbReference type="NCBI Taxonomy" id="153742"/>
    <lineage>
        <taxon>Eukaryota</taxon>
        <taxon>Viridiplantae</taxon>
        <taxon>Streptophyta</taxon>
        <taxon>Embryophyta</taxon>
        <taxon>Tracheophyta</taxon>
        <taxon>Spermatophyta</taxon>
        <taxon>Magnoliopsida</taxon>
        <taxon>eudicotyledons</taxon>
        <taxon>Gunneridae</taxon>
        <taxon>Pentapetalae</taxon>
        <taxon>asterids</taxon>
        <taxon>lamiids</taxon>
        <taxon>Gentianales</taxon>
        <taxon>Rubiaceae</taxon>
        <taxon>Cinchonoideae</taxon>
        <taxon>Cinchoneae</taxon>
        <taxon>Cinchona</taxon>
    </lineage>
</organism>
<keyword evidence="6" id="KW-0175">Coiled coil</keyword>
<evidence type="ECO:0000256" key="5">
    <source>
        <dbReference type="ARBA" id="ARBA00022927"/>
    </source>
</evidence>
<evidence type="ECO:0000256" key="3">
    <source>
        <dbReference type="ARBA" id="ARBA00022448"/>
    </source>
</evidence>
<keyword evidence="11" id="KW-1185">Reference proteome</keyword>
<dbReference type="InterPro" id="IPR016135">
    <property type="entry name" value="UBQ-conjugating_enzyme/RWD"/>
</dbReference>
<gene>
    <name evidence="10" type="ORF">ACH5RR_010608</name>
</gene>
<dbReference type="PANTHER" id="PTHR23306:SF21">
    <property type="entry name" value="UBIQUITIN-CONJUGATING ENZYME_RWD-LIKE PROTEIN"/>
    <property type="match status" value="1"/>
</dbReference>
<dbReference type="SUPFAM" id="SSF140111">
    <property type="entry name" value="Endosomal sorting complex assembly domain"/>
    <property type="match status" value="1"/>
</dbReference>
<dbReference type="AlphaFoldDB" id="A0ABD3AJE1"/>
<comment type="caution">
    <text evidence="10">The sequence shown here is derived from an EMBL/GenBank/DDBJ whole genome shotgun (WGS) entry which is preliminary data.</text>
</comment>
<dbReference type="PANTHER" id="PTHR23306">
    <property type="entry name" value="TUMOR SUSCEPTIBILITY GENE 101 PROTEIN-RELATED"/>
    <property type="match status" value="1"/>
</dbReference>
<evidence type="ECO:0000313" key="11">
    <source>
        <dbReference type="Proteomes" id="UP001630127"/>
    </source>
</evidence>
<dbReference type="CDD" id="cd11685">
    <property type="entry name" value="UEV_TSG101-like"/>
    <property type="match status" value="1"/>
</dbReference>
<keyword evidence="5 7" id="KW-0653">Protein transport</keyword>
<dbReference type="PROSITE" id="PS51322">
    <property type="entry name" value="UEV"/>
    <property type="match status" value="1"/>
</dbReference>
<dbReference type="EMBL" id="JBJUIK010000004">
    <property type="protein sequence ID" value="KAL3531286.1"/>
    <property type="molecule type" value="Genomic_DNA"/>
</dbReference>
<dbReference type="InterPro" id="IPR052070">
    <property type="entry name" value="ESCRT-I_UEV_domain"/>
</dbReference>
<dbReference type="Pfam" id="PF05743">
    <property type="entry name" value="UEV"/>
    <property type="match status" value="1"/>
</dbReference>